<name>A0A1F8C2Q6_9BACT</name>
<organism evidence="1 2">
    <name type="scientific">Candidatus Woesebacteria bacterium RIFCSPLOWO2_01_FULL_44_14</name>
    <dbReference type="NCBI Taxonomy" id="1802525"/>
    <lineage>
        <taxon>Bacteria</taxon>
        <taxon>Candidatus Woeseibacteriota</taxon>
    </lineage>
</organism>
<dbReference type="Proteomes" id="UP000178429">
    <property type="component" value="Unassembled WGS sequence"/>
</dbReference>
<gene>
    <name evidence="1" type="ORF">A2975_03570</name>
</gene>
<dbReference type="AlphaFoldDB" id="A0A1F8C2Q6"/>
<evidence type="ECO:0000313" key="1">
    <source>
        <dbReference type="EMBL" id="OGM70129.1"/>
    </source>
</evidence>
<evidence type="ECO:0000313" key="2">
    <source>
        <dbReference type="Proteomes" id="UP000178429"/>
    </source>
</evidence>
<reference evidence="1 2" key="1">
    <citation type="journal article" date="2016" name="Nat. Commun.">
        <title>Thousands of microbial genomes shed light on interconnected biogeochemical processes in an aquifer system.</title>
        <authorList>
            <person name="Anantharaman K."/>
            <person name="Brown C.T."/>
            <person name="Hug L.A."/>
            <person name="Sharon I."/>
            <person name="Castelle C.J."/>
            <person name="Probst A.J."/>
            <person name="Thomas B.C."/>
            <person name="Singh A."/>
            <person name="Wilkins M.J."/>
            <person name="Karaoz U."/>
            <person name="Brodie E.L."/>
            <person name="Williams K.H."/>
            <person name="Hubbard S.S."/>
            <person name="Banfield J.F."/>
        </authorList>
    </citation>
    <scope>NUCLEOTIDE SEQUENCE [LARGE SCALE GENOMIC DNA]</scope>
</reference>
<comment type="caution">
    <text evidence="1">The sequence shown here is derived from an EMBL/GenBank/DDBJ whole genome shotgun (WGS) entry which is preliminary data.</text>
</comment>
<protein>
    <submittedName>
        <fullName evidence="1">Uncharacterized protein</fullName>
    </submittedName>
</protein>
<sequence length="85" mass="9845">MSRQVGITIPASVVPDLEEWGRLTAKVFGEIRRYAGLKPKGIPEDQQWYWSRQWQEWERQADEDIAADRVRGFNNAEELIASLNA</sequence>
<dbReference type="EMBL" id="MGHL01000006">
    <property type="protein sequence ID" value="OGM70129.1"/>
    <property type="molecule type" value="Genomic_DNA"/>
</dbReference>
<proteinExistence type="predicted"/>
<accession>A0A1F8C2Q6</accession>